<dbReference type="SUPFAM" id="SSF81324">
    <property type="entry name" value="Voltage-gated potassium channels"/>
    <property type="match status" value="1"/>
</dbReference>
<dbReference type="GO" id="GO:0003254">
    <property type="term" value="P:regulation of membrane depolarization"/>
    <property type="evidence" value="ECO:0007669"/>
    <property type="project" value="TreeGrafter"/>
</dbReference>
<keyword evidence="4" id="KW-1185">Reference proteome</keyword>
<protein>
    <submittedName>
        <fullName evidence="3">Cyclic nucleotide-binding domain protein</fullName>
    </submittedName>
</protein>
<dbReference type="RefSeq" id="XP_001015689.2">
    <property type="nucleotide sequence ID" value="XM_001015689.2"/>
</dbReference>
<dbReference type="CDD" id="cd00038">
    <property type="entry name" value="CAP_ED"/>
    <property type="match status" value="1"/>
</dbReference>
<evidence type="ECO:0000313" key="4">
    <source>
        <dbReference type="Proteomes" id="UP000009168"/>
    </source>
</evidence>
<dbReference type="PANTHER" id="PTHR45689">
    <property type="entry name" value="I[[H]] CHANNEL, ISOFORM E"/>
    <property type="match status" value="1"/>
</dbReference>
<feature type="transmembrane region" description="Helical" evidence="2">
    <location>
        <begin position="288"/>
        <end position="313"/>
    </location>
</feature>
<keyword evidence="2" id="KW-0812">Transmembrane</keyword>
<dbReference type="AlphaFoldDB" id="Q23G16"/>
<dbReference type="EMBL" id="GG662704">
    <property type="protein sequence ID" value="EAR95444.2"/>
    <property type="molecule type" value="Genomic_DNA"/>
</dbReference>
<keyword evidence="2" id="KW-0472">Membrane</keyword>
<dbReference type="Gene3D" id="1.10.287.70">
    <property type="match status" value="1"/>
</dbReference>
<accession>Q23G16</accession>
<feature type="region of interest" description="Disordered" evidence="1">
    <location>
        <begin position="656"/>
        <end position="692"/>
    </location>
</feature>
<dbReference type="eggNOG" id="KOG0498">
    <property type="taxonomic scope" value="Eukaryota"/>
</dbReference>
<dbReference type="InterPro" id="IPR051413">
    <property type="entry name" value="K/Na_HCN_channel"/>
</dbReference>
<dbReference type="GO" id="GO:0035725">
    <property type="term" value="P:sodium ion transmembrane transport"/>
    <property type="evidence" value="ECO:0007669"/>
    <property type="project" value="TreeGrafter"/>
</dbReference>
<reference evidence="4" key="1">
    <citation type="journal article" date="2006" name="PLoS Biol.">
        <title>Macronuclear genome sequence of the ciliate Tetrahymena thermophila, a model eukaryote.</title>
        <authorList>
            <person name="Eisen J.A."/>
            <person name="Coyne R.S."/>
            <person name="Wu M."/>
            <person name="Wu D."/>
            <person name="Thiagarajan M."/>
            <person name="Wortman J.R."/>
            <person name="Badger J.H."/>
            <person name="Ren Q."/>
            <person name="Amedeo P."/>
            <person name="Jones K.M."/>
            <person name="Tallon L.J."/>
            <person name="Delcher A.L."/>
            <person name="Salzberg S.L."/>
            <person name="Silva J.C."/>
            <person name="Haas B.J."/>
            <person name="Majoros W.H."/>
            <person name="Farzad M."/>
            <person name="Carlton J.M."/>
            <person name="Smith R.K. Jr."/>
            <person name="Garg J."/>
            <person name="Pearlman R.E."/>
            <person name="Karrer K.M."/>
            <person name="Sun L."/>
            <person name="Manning G."/>
            <person name="Elde N.C."/>
            <person name="Turkewitz A.P."/>
            <person name="Asai D.J."/>
            <person name="Wilkes D.E."/>
            <person name="Wang Y."/>
            <person name="Cai H."/>
            <person name="Collins K."/>
            <person name="Stewart B.A."/>
            <person name="Lee S.R."/>
            <person name="Wilamowska K."/>
            <person name="Weinberg Z."/>
            <person name="Ruzzo W.L."/>
            <person name="Wloga D."/>
            <person name="Gaertig J."/>
            <person name="Frankel J."/>
            <person name="Tsao C.-C."/>
            <person name="Gorovsky M.A."/>
            <person name="Keeling P.J."/>
            <person name="Waller R.F."/>
            <person name="Patron N.J."/>
            <person name="Cherry J.M."/>
            <person name="Stover N.A."/>
            <person name="Krieger C.J."/>
            <person name="del Toro C."/>
            <person name="Ryder H.F."/>
            <person name="Williamson S.C."/>
            <person name="Barbeau R.A."/>
            <person name="Hamilton E.P."/>
            <person name="Orias E."/>
        </authorList>
    </citation>
    <scope>NUCLEOTIDE SEQUENCE [LARGE SCALE GENOMIC DNA]</scope>
    <source>
        <strain evidence="4">SB210</strain>
    </source>
</reference>
<gene>
    <name evidence="3" type="ORF">TTHERM_00077480</name>
</gene>
<name>Q23G16_TETTS</name>
<feature type="transmembrane region" description="Helical" evidence="2">
    <location>
        <begin position="262"/>
        <end position="282"/>
    </location>
</feature>
<evidence type="ECO:0000256" key="1">
    <source>
        <dbReference type="SAM" id="MobiDB-lite"/>
    </source>
</evidence>
<dbReference type="GO" id="GO:0005249">
    <property type="term" value="F:voltage-gated potassium channel activity"/>
    <property type="evidence" value="ECO:0007669"/>
    <property type="project" value="TreeGrafter"/>
</dbReference>
<organism evidence="3 4">
    <name type="scientific">Tetrahymena thermophila (strain SB210)</name>
    <dbReference type="NCBI Taxonomy" id="312017"/>
    <lineage>
        <taxon>Eukaryota</taxon>
        <taxon>Sar</taxon>
        <taxon>Alveolata</taxon>
        <taxon>Ciliophora</taxon>
        <taxon>Intramacronucleata</taxon>
        <taxon>Oligohymenophorea</taxon>
        <taxon>Hymenostomatida</taxon>
        <taxon>Tetrahymenina</taxon>
        <taxon>Tetrahymenidae</taxon>
        <taxon>Tetrahymena</taxon>
    </lineage>
</organism>
<dbReference type="KEGG" id="tet:TTHERM_00077480"/>
<dbReference type="InterPro" id="IPR018490">
    <property type="entry name" value="cNMP-bd_dom_sf"/>
</dbReference>
<evidence type="ECO:0000256" key="2">
    <source>
        <dbReference type="SAM" id="Phobius"/>
    </source>
</evidence>
<sequence>MDIQIDLEEDSLHKNQQQILQQQQNFSHHLELKNLNKSEEISCWSETQNSLFNRQHDHSQIESFTNNVTFKTKENQITFTEDMSDLKQTKNEEISLNVEPYYSTHNKDEGQKKKSLILKVSNLRSNSLNSQNQIRNNQVDKSQNCNKDISHSLQNIELIKQNFRLPVNNNNNNSKATLMNLGLMLKIKLRFQYFFRAYTLIGRNKSIKNKIKKYINDKSCFFENNDQINSRQIWIRGLLLILFLQQSHWIEEGTDIKQDWWLVYFQSLYWALTLMTTGSNVATTTLQIIFTTSTMIFTTIAFGYLLNVVGFILETIDKQSEQKRSDINILNEYMRKKNISKSLQQQINLNLEYYYNRNIKQIHQDSLSILDKIPSDLKSALNKEFNYKIISKISVIKDNFSQKTIDQLCQVAKEEYYLPNQIICDGYQTLENSLICIVSGQVEVNKINININKEIYGNKIISSQIQKGNTCCEIDFFTGVNQNNFIKSTEYTQILRISRSDFISIVRENTKEFQIFCQIRDRIQIYEQYSSLDIKCEICSYNTHLMLDCPMAHFQKNFVITKIGFTKSQNQIRKKSDRKNAIKRKFQVVNQNDIQYSIFQEKAEIEDYQLKVLSNYLSQQNKENSNSESEQSQDSLKQKTNDYIFIYSILEEDQKELEPQKRKKSNSMTSYNNTTSKIQEKNKRKRCSITSQLEESQAEDSLEIIQSDSDKYIQFRDKNKQFQYVARRRTEISQEDPKSEQNLKLIETEKPINQRNYKKSYTNQLSSQSNFQQLVQIDSEELAQRNQKKHEITLKQYSHDLTYKQISSLQSNFKNSQNYKSQQISYHKMMTERDQQYYWNFDKLQDYNNYFKNGNSGLRIQKYQRFQMKMLKKTKKTNNKYS</sequence>
<dbReference type="Proteomes" id="UP000009168">
    <property type="component" value="Unassembled WGS sequence"/>
</dbReference>
<keyword evidence="2" id="KW-1133">Transmembrane helix</keyword>
<dbReference type="InterPro" id="IPR000595">
    <property type="entry name" value="cNMP-bd_dom"/>
</dbReference>
<evidence type="ECO:0000313" key="3">
    <source>
        <dbReference type="EMBL" id="EAR95444.2"/>
    </source>
</evidence>
<dbReference type="Gene3D" id="2.60.120.10">
    <property type="entry name" value="Jelly Rolls"/>
    <property type="match status" value="1"/>
</dbReference>
<dbReference type="GeneID" id="7839005"/>
<dbReference type="PANTHER" id="PTHR45689:SF5">
    <property type="entry name" value="I[[H]] CHANNEL, ISOFORM E"/>
    <property type="match status" value="1"/>
</dbReference>
<dbReference type="InterPro" id="IPR014710">
    <property type="entry name" value="RmlC-like_jellyroll"/>
</dbReference>
<dbReference type="OrthoDB" id="296750at2759"/>
<feature type="region of interest" description="Disordered" evidence="1">
    <location>
        <begin position="729"/>
        <end position="748"/>
    </location>
</feature>
<proteinExistence type="predicted"/>
<dbReference type="Gene3D" id="1.10.287.630">
    <property type="entry name" value="Helix hairpin bin"/>
    <property type="match status" value="1"/>
</dbReference>
<dbReference type="InParanoid" id="Q23G16"/>
<feature type="compositionally biased region" description="Low complexity" evidence="1">
    <location>
        <begin position="666"/>
        <end position="677"/>
    </location>
</feature>
<feature type="transmembrane region" description="Helical" evidence="2">
    <location>
        <begin position="233"/>
        <end position="250"/>
    </location>
</feature>
<dbReference type="GO" id="GO:0098855">
    <property type="term" value="C:HCN channel complex"/>
    <property type="evidence" value="ECO:0007669"/>
    <property type="project" value="TreeGrafter"/>
</dbReference>
<dbReference type="SUPFAM" id="SSF51206">
    <property type="entry name" value="cAMP-binding domain-like"/>
    <property type="match status" value="1"/>
</dbReference>
<dbReference type="HOGENOM" id="CLU_226988_0_0_1"/>